<dbReference type="RefSeq" id="WP_145218422.1">
    <property type="nucleotide sequence ID" value="NZ_CP036269.1"/>
</dbReference>
<dbReference type="KEGG" id="gaz:Pan241w_37160"/>
<reference evidence="1 2" key="1">
    <citation type="submission" date="2019-02" db="EMBL/GenBank/DDBJ databases">
        <title>Deep-cultivation of Planctomycetes and their phenomic and genomic characterization uncovers novel biology.</title>
        <authorList>
            <person name="Wiegand S."/>
            <person name="Jogler M."/>
            <person name="Boedeker C."/>
            <person name="Pinto D."/>
            <person name="Vollmers J."/>
            <person name="Rivas-Marin E."/>
            <person name="Kohn T."/>
            <person name="Peeters S.H."/>
            <person name="Heuer A."/>
            <person name="Rast P."/>
            <person name="Oberbeckmann S."/>
            <person name="Bunk B."/>
            <person name="Jeske O."/>
            <person name="Meyerdierks A."/>
            <person name="Storesund J.E."/>
            <person name="Kallscheuer N."/>
            <person name="Luecker S."/>
            <person name="Lage O.M."/>
            <person name="Pohl T."/>
            <person name="Merkel B.J."/>
            <person name="Hornburger P."/>
            <person name="Mueller R.-W."/>
            <person name="Bruemmer F."/>
            <person name="Labrenz M."/>
            <person name="Spormann A.M."/>
            <person name="Op den Camp H."/>
            <person name="Overmann J."/>
            <person name="Amann R."/>
            <person name="Jetten M.S.M."/>
            <person name="Mascher T."/>
            <person name="Medema M.H."/>
            <person name="Devos D.P."/>
            <person name="Kaster A.-K."/>
            <person name="Ovreas L."/>
            <person name="Rohde M."/>
            <person name="Galperin M.Y."/>
            <person name="Jogler C."/>
        </authorList>
    </citation>
    <scope>NUCLEOTIDE SEQUENCE [LARGE SCALE GENOMIC DNA]</scope>
    <source>
        <strain evidence="1 2">Pan241w</strain>
    </source>
</reference>
<protein>
    <recommendedName>
        <fullName evidence="3">Sigma 54 modulation protein / S30EA ribosomal protein</fullName>
    </recommendedName>
</protein>
<dbReference type="OrthoDB" id="9844624at2"/>
<dbReference type="EMBL" id="CP036269">
    <property type="protein sequence ID" value="QDT43614.1"/>
    <property type="molecule type" value="Genomic_DNA"/>
</dbReference>
<evidence type="ECO:0008006" key="3">
    <source>
        <dbReference type="Google" id="ProtNLM"/>
    </source>
</evidence>
<accession>A0A517RIA4</accession>
<name>A0A517RIA4_9PLAN</name>
<proteinExistence type="predicted"/>
<evidence type="ECO:0000313" key="2">
    <source>
        <dbReference type="Proteomes" id="UP000317171"/>
    </source>
</evidence>
<organism evidence="1 2">
    <name type="scientific">Gimesia alba</name>
    <dbReference type="NCBI Taxonomy" id="2527973"/>
    <lineage>
        <taxon>Bacteria</taxon>
        <taxon>Pseudomonadati</taxon>
        <taxon>Planctomycetota</taxon>
        <taxon>Planctomycetia</taxon>
        <taxon>Planctomycetales</taxon>
        <taxon>Planctomycetaceae</taxon>
        <taxon>Gimesia</taxon>
    </lineage>
</organism>
<gene>
    <name evidence="1" type="ORF">Pan241w_37160</name>
</gene>
<evidence type="ECO:0000313" key="1">
    <source>
        <dbReference type="EMBL" id="QDT43614.1"/>
    </source>
</evidence>
<keyword evidence="2" id="KW-1185">Reference proteome</keyword>
<sequence>MKITIIDQSQLLGQQLVQLCKRYLHDVLAPHFQPMMLSLELNIKALKNPQGELKKVYRVQIDHGDGQIVFHQKGENIDTCLSKIAERAQREISRVRARSIARAKCLY</sequence>
<dbReference type="AlphaFoldDB" id="A0A517RIA4"/>
<dbReference type="Proteomes" id="UP000317171">
    <property type="component" value="Chromosome"/>
</dbReference>